<organism evidence="1 2">
    <name type="scientific">Hansschlegelia plantiphila</name>
    <dbReference type="NCBI Taxonomy" id="374655"/>
    <lineage>
        <taxon>Bacteria</taxon>
        <taxon>Pseudomonadati</taxon>
        <taxon>Pseudomonadota</taxon>
        <taxon>Alphaproteobacteria</taxon>
        <taxon>Hyphomicrobiales</taxon>
        <taxon>Methylopilaceae</taxon>
        <taxon>Hansschlegelia</taxon>
    </lineage>
</organism>
<protein>
    <recommendedName>
        <fullName evidence="3">Glycosyltransferase</fullName>
    </recommendedName>
</protein>
<gene>
    <name evidence="1" type="ORF">GCM10008179_14690</name>
</gene>
<keyword evidence="2" id="KW-1185">Reference proteome</keyword>
<evidence type="ECO:0000313" key="2">
    <source>
        <dbReference type="Proteomes" id="UP001143372"/>
    </source>
</evidence>
<sequence length="458" mass="49857">MKQRRVLFACDLDSQVFGALPLALSFAARGWRVGFAIDAGRMGGAVRERLSGRFEIIERSLGALAVQEDALGCDAIGVYATGSRVALFRHAAELAARVLGRPRPALFCGFNGLVLNRFEEGVAWRLGFDQICLNGPRDREAFSHFVTTTEFSGQPVVVTGLRRRTDAAPQPMKPQPGPGRRLFVFAEQVAAPADPRRRFELVTALARLAAASPGWDVAIKARVRPEEQTFHDQTRHVEKLVAKLPDRPANLFVSYEPLDDLLPRADLFGTISSTALFDALDNGVPSLLVADFGVRNAHGAHVVFGSGLSVKLGELASLDAAPRRAPDPQWLDRVGYGDQHSPDALIDRLEAFDPSVPLPNALYMFEEAAHGAAPSSAFARTIIASRNETEAAWAAGDCAAARAAIGRLGSAIERSDRQRAIDEAWRTREGRAARAARRFGLYGAYKRLRRRVVGEFPA</sequence>
<evidence type="ECO:0000313" key="1">
    <source>
        <dbReference type="EMBL" id="GLK67831.1"/>
    </source>
</evidence>
<proteinExistence type="predicted"/>
<dbReference type="Pfam" id="PF20471">
    <property type="entry name" value="DUF6716"/>
    <property type="match status" value="1"/>
</dbReference>
<dbReference type="Proteomes" id="UP001143372">
    <property type="component" value="Unassembled WGS sequence"/>
</dbReference>
<comment type="caution">
    <text evidence="1">The sequence shown here is derived from an EMBL/GenBank/DDBJ whole genome shotgun (WGS) entry which is preliminary data.</text>
</comment>
<dbReference type="AlphaFoldDB" id="A0A9W6IZ50"/>
<reference evidence="1" key="1">
    <citation type="journal article" date="2014" name="Int. J. Syst. Evol. Microbiol.">
        <title>Complete genome sequence of Corynebacterium casei LMG S-19264T (=DSM 44701T), isolated from a smear-ripened cheese.</title>
        <authorList>
            <consortium name="US DOE Joint Genome Institute (JGI-PGF)"/>
            <person name="Walter F."/>
            <person name="Albersmeier A."/>
            <person name="Kalinowski J."/>
            <person name="Ruckert C."/>
        </authorList>
    </citation>
    <scope>NUCLEOTIDE SEQUENCE</scope>
    <source>
        <strain evidence="1">VKM B-2347</strain>
    </source>
</reference>
<reference evidence="1" key="2">
    <citation type="submission" date="2023-01" db="EMBL/GenBank/DDBJ databases">
        <authorList>
            <person name="Sun Q."/>
            <person name="Evtushenko L."/>
        </authorList>
    </citation>
    <scope>NUCLEOTIDE SEQUENCE</scope>
    <source>
        <strain evidence="1">VKM B-2347</strain>
    </source>
</reference>
<name>A0A9W6IZ50_9HYPH</name>
<accession>A0A9W6IZ50</accession>
<dbReference type="EMBL" id="BSFI01000007">
    <property type="protein sequence ID" value="GLK67831.1"/>
    <property type="molecule type" value="Genomic_DNA"/>
</dbReference>
<evidence type="ECO:0008006" key="3">
    <source>
        <dbReference type="Google" id="ProtNLM"/>
    </source>
</evidence>
<dbReference type="RefSeq" id="WP_271168080.1">
    <property type="nucleotide sequence ID" value="NZ_BSFI01000007.1"/>
</dbReference>
<dbReference type="InterPro" id="IPR046561">
    <property type="entry name" value="DUF6716"/>
</dbReference>